<evidence type="ECO:0000256" key="6">
    <source>
        <dbReference type="ARBA" id="ARBA00022753"/>
    </source>
</evidence>
<dbReference type="AlphaFoldDB" id="A0A7I4YDI7"/>
<evidence type="ECO:0000256" key="10">
    <source>
        <dbReference type="ARBA" id="ARBA00023136"/>
    </source>
</evidence>
<dbReference type="GO" id="GO:0046872">
    <property type="term" value="F:metal ion binding"/>
    <property type="evidence" value="ECO:0007669"/>
    <property type="project" value="UniProtKB-KW"/>
</dbReference>
<evidence type="ECO:0000256" key="13">
    <source>
        <dbReference type="ARBA" id="ARBA00023228"/>
    </source>
</evidence>
<name>A0A7I4YDI7_HAECO</name>
<evidence type="ECO:0000256" key="15">
    <source>
        <dbReference type="SAM" id="MobiDB-lite"/>
    </source>
</evidence>
<feature type="transmembrane region" description="Helical" evidence="16">
    <location>
        <begin position="336"/>
        <end position="360"/>
    </location>
</feature>
<proteinExistence type="inferred from homology"/>
<keyword evidence="7" id="KW-0029">Amino-acid transport</keyword>
<evidence type="ECO:0000313" key="19">
    <source>
        <dbReference type="WBParaSite" id="HCON_00086110-00001"/>
    </source>
</evidence>
<evidence type="ECO:0000259" key="17">
    <source>
        <dbReference type="Pfam" id="PF01490"/>
    </source>
</evidence>
<feature type="transmembrane region" description="Helical" evidence="16">
    <location>
        <begin position="52"/>
        <end position="75"/>
    </location>
</feature>
<evidence type="ECO:0000256" key="8">
    <source>
        <dbReference type="ARBA" id="ARBA00022989"/>
    </source>
</evidence>
<evidence type="ECO:0000256" key="14">
    <source>
        <dbReference type="ARBA" id="ARBA00038442"/>
    </source>
</evidence>
<feature type="compositionally biased region" description="Low complexity" evidence="15">
    <location>
        <begin position="1"/>
        <end position="11"/>
    </location>
</feature>
<comment type="subcellular location">
    <subcellularLocation>
        <location evidence="1">Late endosome membrane</location>
        <topology evidence="1">Multi-pass membrane protein</topology>
    </subcellularLocation>
    <subcellularLocation>
        <location evidence="2">Lysosome membrane</location>
        <topology evidence="2">Multi-pass membrane protein</topology>
    </subcellularLocation>
</comment>
<feature type="transmembrane region" description="Helical" evidence="16">
    <location>
        <begin position="186"/>
        <end position="205"/>
    </location>
</feature>
<feature type="region of interest" description="Disordered" evidence="15">
    <location>
        <begin position="1"/>
        <end position="21"/>
    </location>
</feature>
<dbReference type="OrthoDB" id="294730at2759"/>
<sequence>MTRISSSSTSRPSDKAVSGDGKQSSFLFSFSIWNTMMGVSLLSMPWGLYQAGFAFGLFILLLMCLLCLYTSYLVVKSPESLEKSDAVDVEFAKICQIYFGKPGAITALVFSIMILVGAILAYWVLMSNFIYFSGKLLYEIVHPLNTTETDEEGKCSIHCRINNTFGSHTSVFSDSPLIFGLSFNDIWQLRLTVPIYLAILVFPLLNFKSPTFFTKFNILGTISVIYLLIFNGSRLIECGVNLNFSDLTSPNYVHNFSWNFPALTGMLTMSYFLHNAIITMLRNQRNPENNVRDLSIGYGLVAFSYTFVAFSFYAAFPLPRTCIGDNLLNNFHANNPMSAVARVLIFFQLLTILPLIMYFIRSQISCALFGTPWPGRVRVLILNSTIVCAGVLTAIFFPNIGSIIRYFGALSGLMYAYALPCMVDMRIAHRAGKLTPVKIIICVTIMVFGAANLVAQFFIK</sequence>
<organism evidence="18 19">
    <name type="scientific">Haemonchus contortus</name>
    <name type="common">Barber pole worm</name>
    <dbReference type="NCBI Taxonomy" id="6289"/>
    <lineage>
        <taxon>Eukaryota</taxon>
        <taxon>Metazoa</taxon>
        <taxon>Ecdysozoa</taxon>
        <taxon>Nematoda</taxon>
        <taxon>Chromadorea</taxon>
        <taxon>Rhabditida</taxon>
        <taxon>Rhabditina</taxon>
        <taxon>Rhabditomorpha</taxon>
        <taxon>Strongyloidea</taxon>
        <taxon>Trichostrongylidae</taxon>
        <taxon>Haemonchus</taxon>
    </lineage>
</organism>
<dbReference type="GO" id="GO:0015179">
    <property type="term" value="F:L-amino acid transmembrane transporter activity"/>
    <property type="evidence" value="ECO:0007669"/>
    <property type="project" value="TreeGrafter"/>
</dbReference>
<evidence type="ECO:0000256" key="7">
    <source>
        <dbReference type="ARBA" id="ARBA00022970"/>
    </source>
</evidence>
<keyword evidence="13" id="KW-0458">Lysosome</keyword>
<feature type="transmembrane region" description="Helical" evidence="16">
    <location>
        <begin position="25"/>
        <end position="46"/>
    </location>
</feature>
<evidence type="ECO:0000256" key="3">
    <source>
        <dbReference type="ARBA" id="ARBA00022448"/>
    </source>
</evidence>
<keyword evidence="9" id="KW-0915">Sodium</keyword>
<dbReference type="InterPro" id="IPR013057">
    <property type="entry name" value="AA_transpt_TM"/>
</dbReference>
<evidence type="ECO:0000313" key="18">
    <source>
        <dbReference type="Proteomes" id="UP000025227"/>
    </source>
</evidence>
<dbReference type="OMA" id="PWAFTES"/>
<dbReference type="PANTHER" id="PTHR22950">
    <property type="entry name" value="AMINO ACID TRANSPORTER"/>
    <property type="match status" value="1"/>
</dbReference>
<keyword evidence="5" id="KW-0479">Metal-binding</keyword>
<feature type="transmembrane region" description="Helical" evidence="16">
    <location>
        <begin position="217"/>
        <end position="236"/>
    </location>
</feature>
<keyword evidence="4 16" id="KW-0812">Transmembrane</keyword>
<evidence type="ECO:0000256" key="5">
    <source>
        <dbReference type="ARBA" id="ARBA00022723"/>
    </source>
</evidence>
<keyword evidence="3" id="KW-0813">Transport</keyword>
<evidence type="ECO:0000256" key="2">
    <source>
        <dbReference type="ARBA" id="ARBA00004155"/>
    </source>
</evidence>
<dbReference type="Pfam" id="PF01490">
    <property type="entry name" value="Aa_trans"/>
    <property type="match status" value="1"/>
</dbReference>
<accession>A0A7I4YDI7</accession>
<dbReference type="GO" id="GO:0005765">
    <property type="term" value="C:lysosomal membrane"/>
    <property type="evidence" value="ECO:0007669"/>
    <property type="project" value="UniProtKB-SubCell"/>
</dbReference>
<feature type="domain" description="Amino acid transporter transmembrane" evidence="17">
    <location>
        <begin position="29"/>
        <end position="458"/>
    </location>
</feature>
<evidence type="ECO:0000256" key="9">
    <source>
        <dbReference type="ARBA" id="ARBA00023053"/>
    </source>
</evidence>
<feature type="transmembrane region" description="Helical" evidence="16">
    <location>
        <begin position="403"/>
        <end position="423"/>
    </location>
</feature>
<comment type="similarity">
    <text evidence="14">Belongs to the amino acid/polyamine transporter 2 family. SLC38A9 subfamily.</text>
</comment>
<protein>
    <submittedName>
        <fullName evidence="19">Aa_trans domain-containing protein</fullName>
    </submittedName>
</protein>
<keyword evidence="8 16" id="KW-1133">Transmembrane helix</keyword>
<keyword evidence="18" id="KW-1185">Reference proteome</keyword>
<keyword evidence="10 16" id="KW-0472">Membrane</keyword>
<evidence type="ECO:0000256" key="16">
    <source>
        <dbReference type="SAM" id="Phobius"/>
    </source>
</evidence>
<evidence type="ECO:0000256" key="4">
    <source>
        <dbReference type="ARBA" id="ARBA00022692"/>
    </source>
</evidence>
<keyword evidence="6" id="KW-0967">Endosome</keyword>
<feature type="transmembrane region" description="Helical" evidence="16">
    <location>
        <begin position="256"/>
        <end position="273"/>
    </location>
</feature>
<dbReference type="PANTHER" id="PTHR22950:SF244">
    <property type="entry name" value="NEUTRAL AMINO ACID TRANSPORTER 9"/>
    <property type="match status" value="1"/>
</dbReference>
<feature type="transmembrane region" description="Helical" evidence="16">
    <location>
        <begin position="103"/>
        <end position="125"/>
    </location>
</feature>
<keyword evidence="11" id="KW-1015">Disulfide bond</keyword>
<feature type="transmembrane region" description="Helical" evidence="16">
    <location>
        <begin position="380"/>
        <end position="397"/>
    </location>
</feature>
<dbReference type="WBParaSite" id="HCON_00086110-00001">
    <property type="protein sequence ID" value="HCON_00086110-00001"/>
    <property type="gene ID" value="HCON_00086110"/>
</dbReference>
<feature type="transmembrane region" description="Helical" evidence="16">
    <location>
        <begin position="435"/>
        <end position="459"/>
    </location>
</feature>
<dbReference type="Proteomes" id="UP000025227">
    <property type="component" value="Unplaced"/>
</dbReference>
<evidence type="ECO:0000256" key="11">
    <source>
        <dbReference type="ARBA" id="ARBA00023157"/>
    </source>
</evidence>
<dbReference type="GO" id="GO:0031902">
    <property type="term" value="C:late endosome membrane"/>
    <property type="evidence" value="ECO:0007669"/>
    <property type="project" value="UniProtKB-SubCell"/>
</dbReference>
<reference evidence="19" key="1">
    <citation type="submission" date="2020-12" db="UniProtKB">
        <authorList>
            <consortium name="WormBaseParasite"/>
        </authorList>
    </citation>
    <scope>IDENTIFICATION</scope>
    <source>
        <strain evidence="19">MHco3</strain>
    </source>
</reference>
<evidence type="ECO:0000256" key="1">
    <source>
        <dbReference type="ARBA" id="ARBA00004107"/>
    </source>
</evidence>
<evidence type="ECO:0000256" key="12">
    <source>
        <dbReference type="ARBA" id="ARBA00023180"/>
    </source>
</evidence>
<feature type="transmembrane region" description="Helical" evidence="16">
    <location>
        <begin position="294"/>
        <end position="316"/>
    </location>
</feature>
<keyword evidence="12" id="KW-0325">Glycoprotein</keyword>